<sequence>MDIIYTLIDIIVNLDNHLTDLIQKFGGFTYVILFLIIFCETGLFMAPFLPGDSLIFVVGALSASGAMNIWLIAAVLIAAAIIGDTVNYHIGKYLGPKIFRKQNVKFLNVKHLDKAHEFYTRHGGKTVILARFIPVIRTFAPFVAGMGSMRYGKFILYNIAGGISWVGICITAGYFFGNIPAVSENFTLVILAIVAISLLPVVITWIKGRKQSE</sequence>
<evidence type="ECO:0000256" key="5">
    <source>
        <dbReference type="ARBA" id="ARBA00022989"/>
    </source>
</evidence>
<dbReference type="PANTHER" id="PTHR30353">
    <property type="entry name" value="INNER MEMBRANE PROTEIN DEDA-RELATED"/>
    <property type="match status" value="1"/>
</dbReference>
<comment type="caution">
    <text evidence="9">The sequence shown here is derived from an EMBL/GenBank/DDBJ whole genome shotgun (WGS) entry which is preliminary data.</text>
</comment>
<evidence type="ECO:0000256" key="2">
    <source>
        <dbReference type="ARBA" id="ARBA00010792"/>
    </source>
</evidence>
<accession>A0A1V4SGS7</accession>
<feature type="transmembrane region" description="Helical" evidence="7">
    <location>
        <begin position="188"/>
        <end position="206"/>
    </location>
</feature>
<evidence type="ECO:0000313" key="10">
    <source>
        <dbReference type="Proteomes" id="UP000191554"/>
    </source>
</evidence>
<dbReference type="Pfam" id="PF09335">
    <property type="entry name" value="VTT_dom"/>
    <property type="match status" value="1"/>
</dbReference>
<dbReference type="InterPro" id="IPR058127">
    <property type="entry name" value="DedA"/>
</dbReference>
<dbReference type="PANTHER" id="PTHR30353:SF0">
    <property type="entry name" value="TRANSMEMBRANE PROTEIN"/>
    <property type="match status" value="1"/>
</dbReference>
<keyword evidence="4 7" id="KW-0812">Transmembrane</keyword>
<evidence type="ECO:0000256" key="7">
    <source>
        <dbReference type="RuleBase" id="RU367016"/>
    </source>
</evidence>
<dbReference type="InterPro" id="IPR032818">
    <property type="entry name" value="DedA-like"/>
</dbReference>
<keyword evidence="5 7" id="KW-1133">Transmembrane helix</keyword>
<dbReference type="AlphaFoldDB" id="A0A1V4SGS7"/>
<comment type="subcellular location">
    <subcellularLocation>
        <location evidence="1 7">Cell membrane</location>
        <topology evidence="1 7">Multi-pass membrane protein</topology>
    </subcellularLocation>
</comment>
<evidence type="ECO:0000256" key="3">
    <source>
        <dbReference type="ARBA" id="ARBA00022475"/>
    </source>
</evidence>
<evidence type="ECO:0000256" key="1">
    <source>
        <dbReference type="ARBA" id="ARBA00004651"/>
    </source>
</evidence>
<dbReference type="InterPro" id="IPR032816">
    <property type="entry name" value="VTT_dom"/>
</dbReference>
<dbReference type="OrthoDB" id="9813426at2"/>
<dbReference type="NCBIfam" id="NF008102">
    <property type="entry name" value="PRK10847.1"/>
    <property type="match status" value="1"/>
</dbReference>
<feature type="transmembrane region" description="Helical" evidence="7">
    <location>
        <begin position="28"/>
        <end position="49"/>
    </location>
</feature>
<proteinExistence type="inferred from homology"/>
<dbReference type="GO" id="GO:0005886">
    <property type="term" value="C:plasma membrane"/>
    <property type="evidence" value="ECO:0007669"/>
    <property type="project" value="UniProtKB-SubCell"/>
</dbReference>
<organism evidence="9 10">
    <name type="scientific">Ruminiclostridium hungatei</name>
    <name type="common">Clostridium hungatei</name>
    <dbReference type="NCBI Taxonomy" id="48256"/>
    <lineage>
        <taxon>Bacteria</taxon>
        <taxon>Bacillati</taxon>
        <taxon>Bacillota</taxon>
        <taxon>Clostridia</taxon>
        <taxon>Eubacteriales</taxon>
        <taxon>Oscillospiraceae</taxon>
        <taxon>Ruminiclostridium</taxon>
    </lineage>
</organism>
<evidence type="ECO:0000256" key="6">
    <source>
        <dbReference type="ARBA" id="ARBA00023136"/>
    </source>
</evidence>
<evidence type="ECO:0000256" key="4">
    <source>
        <dbReference type="ARBA" id="ARBA00022692"/>
    </source>
</evidence>
<feature type="transmembrane region" description="Helical" evidence="7">
    <location>
        <begin position="55"/>
        <end position="82"/>
    </location>
</feature>
<keyword evidence="6 7" id="KW-0472">Membrane</keyword>
<keyword evidence="10" id="KW-1185">Reference proteome</keyword>
<dbReference type="RefSeq" id="WP_080066013.1">
    <property type="nucleotide sequence ID" value="NZ_MZGX01000028.1"/>
</dbReference>
<keyword evidence="3 7" id="KW-1003">Cell membrane</keyword>
<evidence type="ECO:0000313" key="9">
    <source>
        <dbReference type="EMBL" id="OPX42477.1"/>
    </source>
</evidence>
<dbReference type="Proteomes" id="UP000191554">
    <property type="component" value="Unassembled WGS sequence"/>
</dbReference>
<dbReference type="STRING" id="48256.CLHUN_36020"/>
<feature type="domain" description="VTT" evidence="8">
    <location>
        <begin position="49"/>
        <end position="174"/>
    </location>
</feature>
<dbReference type="EMBL" id="MZGX01000028">
    <property type="protein sequence ID" value="OPX42477.1"/>
    <property type="molecule type" value="Genomic_DNA"/>
</dbReference>
<reference evidence="9 10" key="1">
    <citation type="submission" date="2017-03" db="EMBL/GenBank/DDBJ databases">
        <title>Genome sequence of Clostridium hungatei DSM 14427.</title>
        <authorList>
            <person name="Poehlein A."/>
            <person name="Daniel R."/>
        </authorList>
    </citation>
    <scope>NUCLEOTIDE SEQUENCE [LARGE SCALE GENOMIC DNA]</scope>
    <source>
        <strain evidence="9 10">DSM 14427</strain>
    </source>
</reference>
<feature type="transmembrane region" description="Helical" evidence="7">
    <location>
        <begin position="154"/>
        <end position="176"/>
    </location>
</feature>
<comment type="similarity">
    <text evidence="2 7">Belongs to the DedA family.</text>
</comment>
<evidence type="ECO:0000259" key="8">
    <source>
        <dbReference type="Pfam" id="PF09335"/>
    </source>
</evidence>
<gene>
    <name evidence="9" type="primary">yqjA_2</name>
    <name evidence="9" type="ORF">CLHUN_36020</name>
</gene>
<name>A0A1V4SGS7_RUMHU</name>
<protein>
    <submittedName>
        <fullName evidence="9">Inner membrane protein YqjA</fullName>
    </submittedName>
</protein>